<evidence type="ECO:0000313" key="5">
    <source>
        <dbReference type="Proteomes" id="UP001153069"/>
    </source>
</evidence>
<feature type="compositionally biased region" description="Basic and acidic residues" evidence="2">
    <location>
        <begin position="43"/>
        <end position="86"/>
    </location>
</feature>
<keyword evidence="5" id="KW-1185">Reference proteome</keyword>
<dbReference type="GO" id="GO:0016020">
    <property type="term" value="C:membrane"/>
    <property type="evidence" value="ECO:0007669"/>
    <property type="project" value="InterPro"/>
</dbReference>
<feature type="compositionally biased region" description="Low complexity" evidence="2">
    <location>
        <begin position="17"/>
        <end position="42"/>
    </location>
</feature>
<evidence type="ECO:0000256" key="2">
    <source>
        <dbReference type="SAM" id="MobiDB-lite"/>
    </source>
</evidence>
<accession>A0A9N8EML5</accession>
<dbReference type="PANTHER" id="PTHR14143:SF1">
    <property type="entry name" value="IRG-TYPE G DOMAIN-CONTAINING PROTEIN"/>
    <property type="match status" value="1"/>
</dbReference>
<gene>
    <name evidence="4" type="ORF">SEMRO_1182_G249990.1</name>
</gene>
<dbReference type="AlphaFoldDB" id="A0A9N8EML5"/>
<dbReference type="InterPro" id="IPR030385">
    <property type="entry name" value="G_IRG_dom"/>
</dbReference>
<feature type="domain" description="IRG-type G" evidence="3">
    <location>
        <begin position="191"/>
        <end position="382"/>
    </location>
</feature>
<dbReference type="Gene3D" id="3.40.50.300">
    <property type="entry name" value="P-loop containing nucleotide triphosphate hydrolases"/>
    <property type="match status" value="1"/>
</dbReference>
<dbReference type="OrthoDB" id="422720at2759"/>
<feature type="region of interest" description="Disordered" evidence="2">
    <location>
        <begin position="1"/>
        <end position="99"/>
    </location>
</feature>
<dbReference type="PANTHER" id="PTHR14143">
    <property type="entry name" value="INTERFERON-INDUCIBLE GTPASE FAMILY MEMBER"/>
    <property type="match status" value="1"/>
</dbReference>
<dbReference type="InterPro" id="IPR027417">
    <property type="entry name" value="P-loop_NTPase"/>
</dbReference>
<evidence type="ECO:0000256" key="1">
    <source>
        <dbReference type="ARBA" id="ARBA00005429"/>
    </source>
</evidence>
<name>A0A9N8EML5_9STRA</name>
<organism evidence="4 5">
    <name type="scientific">Seminavis robusta</name>
    <dbReference type="NCBI Taxonomy" id="568900"/>
    <lineage>
        <taxon>Eukaryota</taxon>
        <taxon>Sar</taxon>
        <taxon>Stramenopiles</taxon>
        <taxon>Ochrophyta</taxon>
        <taxon>Bacillariophyta</taxon>
        <taxon>Bacillariophyceae</taxon>
        <taxon>Bacillariophycidae</taxon>
        <taxon>Naviculales</taxon>
        <taxon>Naviculaceae</taxon>
        <taxon>Seminavis</taxon>
    </lineage>
</organism>
<reference evidence="4" key="1">
    <citation type="submission" date="2020-06" db="EMBL/GenBank/DDBJ databases">
        <authorList>
            <consortium name="Plant Systems Biology data submission"/>
        </authorList>
    </citation>
    <scope>NUCLEOTIDE SEQUENCE</scope>
    <source>
        <strain evidence="4">D6</strain>
    </source>
</reference>
<dbReference type="Proteomes" id="UP001153069">
    <property type="component" value="Unassembled WGS sequence"/>
</dbReference>
<dbReference type="InterPro" id="IPR007743">
    <property type="entry name" value="Immunity-related_GTPase-like"/>
</dbReference>
<protein>
    <submittedName>
        <fullName evidence="4">Interferon-inducible GTPase 5</fullName>
    </submittedName>
</protein>
<evidence type="ECO:0000259" key="3">
    <source>
        <dbReference type="PROSITE" id="PS51716"/>
    </source>
</evidence>
<dbReference type="GO" id="GO:0005525">
    <property type="term" value="F:GTP binding"/>
    <property type="evidence" value="ECO:0007669"/>
    <property type="project" value="InterPro"/>
</dbReference>
<proteinExistence type="inferred from homology"/>
<feature type="compositionally biased region" description="Basic residues" evidence="2">
    <location>
        <begin position="1"/>
        <end position="10"/>
    </location>
</feature>
<comment type="similarity">
    <text evidence="1">Belongs to the TRAFAC class dynamin-like GTPase superfamily. IRG family.</text>
</comment>
<evidence type="ECO:0000313" key="4">
    <source>
        <dbReference type="EMBL" id="CAB9521300.1"/>
    </source>
</evidence>
<dbReference type="EMBL" id="CAICTM010001180">
    <property type="protein sequence ID" value="CAB9521300.1"/>
    <property type="molecule type" value="Genomic_DNA"/>
</dbReference>
<dbReference type="PROSITE" id="PS51716">
    <property type="entry name" value="G_IRG"/>
    <property type="match status" value="1"/>
</dbReference>
<sequence length="451" mass="50458">MGGKSSHHHYHVDEAATRAATEAAQRAEAAANQAREAYLRQAEQVERQAAERKERERQAQEAAARHQREIENERRQRAEAEARRVAEQQAASAKLKKERDAAAARLEEIRKQAQQRAKEQAEIARQEAEAAAVKLKREPRVDAIRNERNRVHAERLKERKELNRDYPIPEHLAPFVTGVLNTVDEDAAVDRFINVGFLGYSGVGKSSLISKLLKFFADGDQEDFPLTSFESDGTTQPTPYVVKGFDGKVRLWDLPGQGTEMFPSKSYLRDMGLKYFDAVLVVTDGRWKTNDTTLLDAIRFADIWFKVVRTKIDQAVEAGAHDHGMTQEAAIEVARAKLAEKINNLALADPSRLHLVTSREHFWIGAHGDRPFGLLSTLCKEVENYIEERAEEAYGGLEIPAPSPSFLERDDGEDIGVEVDENLNFEAAAVQIPLDEPSAVSSVGSRVSVRS</sequence>
<comment type="caution">
    <text evidence="4">The sequence shown here is derived from an EMBL/GenBank/DDBJ whole genome shotgun (WGS) entry which is preliminary data.</text>
</comment>
<dbReference type="Pfam" id="PF05049">
    <property type="entry name" value="IIGP"/>
    <property type="match status" value="1"/>
</dbReference>
<dbReference type="SUPFAM" id="SSF52540">
    <property type="entry name" value="P-loop containing nucleoside triphosphate hydrolases"/>
    <property type="match status" value="1"/>
</dbReference>